<dbReference type="GO" id="GO:0005886">
    <property type="term" value="C:plasma membrane"/>
    <property type="evidence" value="ECO:0007669"/>
    <property type="project" value="UniProtKB-SubCell"/>
</dbReference>
<dbReference type="InterPro" id="IPR026022">
    <property type="entry name" value="PhoU_dom"/>
</dbReference>
<evidence type="ECO:0000256" key="2">
    <source>
        <dbReference type="ARBA" id="ARBA00022475"/>
    </source>
</evidence>
<feature type="domain" description="PhoU" evidence="8">
    <location>
        <begin position="381"/>
        <end position="465"/>
    </location>
</feature>
<dbReference type="NCBIfam" id="NF037997">
    <property type="entry name" value="Na_Pi_symport"/>
    <property type="match status" value="1"/>
</dbReference>
<dbReference type="PANTHER" id="PTHR10010">
    <property type="entry name" value="SOLUTE CARRIER FAMILY 34 SODIUM PHOSPHATE , MEMBER 2-RELATED"/>
    <property type="match status" value="1"/>
</dbReference>
<dbReference type="EMBL" id="CP036267">
    <property type="protein sequence ID" value="QDT31194.1"/>
    <property type="molecule type" value="Genomic_DNA"/>
</dbReference>
<reference evidence="9 10" key="1">
    <citation type="submission" date="2019-02" db="EMBL/GenBank/DDBJ databases">
        <title>Deep-cultivation of Planctomycetes and their phenomic and genomic characterization uncovers novel biology.</title>
        <authorList>
            <person name="Wiegand S."/>
            <person name="Jogler M."/>
            <person name="Boedeker C."/>
            <person name="Pinto D."/>
            <person name="Vollmers J."/>
            <person name="Rivas-Marin E."/>
            <person name="Kohn T."/>
            <person name="Peeters S.H."/>
            <person name="Heuer A."/>
            <person name="Rast P."/>
            <person name="Oberbeckmann S."/>
            <person name="Bunk B."/>
            <person name="Jeske O."/>
            <person name="Meyerdierks A."/>
            <person name="Storesund J.E."/>
            <person name="Kallscheuer N."/>
            <person name="Luecker S."/>
            <person name="Lage O.M."/>
            <person name="Pohl T."/>
            <person name="Merkel B.J."/>
            <person name="Hornburger P."/>
            <person name="Mueller R.-W."/>
            <person name="Bruemmer F."/>
            <person name="Labrenz M."/>
            <person name="Spormann A.M."/>
            <person name="Op den Camp H."/>
            <person name="Overmann J."/>
            <person name="Amann R."/>
            <person name="Jetten M.S.M."/>
            <person name="Mascher T."/>
            <person name="Medema M.H."/>
            <person name="Devos D.P."/>
            <person name="Kaster A.-K."/>
            <person name="Ovreas L."/>
            <person name="Rohde M."/>
            <person name="Galperin M.Y."/>
            <person name="Jogler C."/>
        </authorList>
    </citation>
    <scope>NUCLEOTIDE SEQUENCE [LARGE SCALE GENOMIC DNA]</scope>
    <source>
        <strain evidence="9 10">Mal48</strain>
    </source>
</reference>
<keyword evidence="6" id="KW-0175">Coiled coil</keyword>
<evidence type="ECO:0000313" key="9">
    <source>
        <dbReference type="EMBL" id="QDT31194.1"/>
    </source>
</evidence>
<sequence length="577" mass="64244">MRASEQVLNFFSLKWCNLELSTLVTLVCELVGGLGIFLLGMKNMSEGMQAVAGKSLRSLINLVTTRRLLATVVGVIVTVVVQSSSITTVMVIGFVNSGVMGLSQALGVIMGANIGTTITGWILVLKIGKYGLPLLGVSAFVYLFSKRDRWRFLAMSLMGAGMVFFGLEIMKDACGIIKDLPDFEAWFQRFQADSYFGVLKCALVGCVLTTLVQSSSATLGITISLASQGVISFETAAALVLGENIGTTITAFLASLGATTNARRAAYFHVVFNLVGVFWITLIFHWYIGLIQWMFGGNVSEAVVVKGLETFPRTTAAIAATHSVFNIVNTLMFLPFLPYFVQVLEKLVPDKEFKEKARLTDLDLRILETPALAISQSRKEIERMSDGCSKMMDWLLELMQQDDPDKALADRLKHRERVLDSIQDEVSEFITNLLAENVQFAVAEEARQQLRLADEYESVSDYIANLDKFDRKLRRDGYRFTEEQREGLRDLNRKIADYINEINEALELKNRNVLIKTQAMSQRIRSDVKQLRRKHLQDLSNGTIAPLVNVAFLASLNAYSRVRDHAHNIAEVVSGEK</sequence>
<evidence type="ECO:0000259" key="8">
    <source>
        <dbReference type="Pfam" id="PF01895"/>
    </source>
</evidence>
<evidence type="ECO:0000256" key="3">
    <source>
        <dbReference type="ARBA" id="ARBA00022692"/>
    </source>
</evidence>
<dbReference type="GO" id="GO:0005436">
    <property type="term" value="F:sodium:phosphate symporter activity"/>
    <property type="evidence" value="ECO:0007669"/>
    <property type="project" value="InterPro"/>
</dbReference>
<feature type="transmembrane region" description="Helical" evidence="7">
    <location>
        <begin position="68"/>
        <end position="95"/>
    </location>
</feature>
<keyword evidence="4 7" id="KW-1133">Transmembrane helix</keyword>
<evidence type="ECO:0000256" key="1">
    <source>
        <dbReference type="ARBA" id="ARBA00004651"/>
    </source>
</evidence>
<dbReference type="NCBIfam" id="TIGR00704">
    <property type="entry name" value="NaPi_cotrn_rel"/>
    <property type="match status" value="1"/>
</dbReference>
<evidence type="ECO:0000256" key="7">
    <source>
        <dbReference type="SAM" id="Phobius"/>
    </source>
</evidence>
<dbReference type="InterPro" id="IPR038078">
    <property type="entry name" value="PhoU-like_sf"/>
</dbReference>
<dbReference type="InterPro" id="IPR003841">
    <property type="entry name" value="Na/Pi_transpt"/>
</dbReference>
<gene>
    <name evidence="9" type="ORF">Mal48_04260</name>
</gene>
<keyword evidence="10" id="KW-1185">Reference proteome</keyword>
<dbReference type="SUPFAM" id="SSF109755">
    <property type="entry name" value="PhoU-like"/>
    <property type="match status" value="1"/>
</dbReference>
<evidence type="ECO:0000256" key="4">
    <source>
        <dbReference type="ARBA" id="ARBA00022989"/>
    </source>
</evidence>
<dbReference type="PANTHER" id="PTHR10010:SF46">
    <property type="entry name" value="SODIUM-DEPENDENT PHOSPHATE TRANSPORT PROTEIN 2B"/>
    <property type="match status" value="1"/>
</dbReference>
<dbReference type="Pfam" id="PF01895">
    <property type="entry name" value="PhoU"/>
    <property type="match status" value="1"/>
</dbReference>
<dbReference type="RefSeq" id="WP_197441972.1">
    <property type="nucleotide sequence ID" value="NZ_CP036267.1"/>
</dbReference>
<proteinExistence type="predicted"/>
<feature type="transmembrane region" description="Helical" evidence="7">
    <location>
        <begin position="130"/>
        <end position="145"/>
    </location>
</feature>
<evidence type="ECO:0000256" key="5">
    <source>
        <dbReference type="ARBA" id="ARBA00023136"/>
    </source>
</evidence>
<dbReference type="Pfam" id="PF02690">
    <property type="entry name" value="Na_Pi_cotrans"/>
    <property type="match status" value="2"/>
</dbReference>
<dbReference type="AlphaFoldDB" id="A0A517QHU0"/>
<feature type="transmembrane region" description="Helical" evidence="7">
    <location>
        <begin position="270"/>
        <end position="295"/>
    </location>
</feature>
<feature type="transmembrane region" description="Helical" evidence="7">
    <location>
        <begin position="151"/>
        <end position="170"/>
    </location>
</feature>
<name>A0A517QHU0_9PLAN</name>
<dbReference type="Gene3D" id="1.20.58.220">
    <property type="entry name" value="Phosphate transport system protein phou homolog 2, domain 2"/>
    <property type="match status" value="1"/>
</dbReference>
<comment type="subcellular location">
    <subcellularLocation>
        <location evidence="1">Cell membrane</location>
        <topology evidence="1">Multi-pass membrane protein</topology>
    </subcellularLocation>
</comment>
<organism evidence="9 10">
    <name type="scientific">Thalassoglobus polymorphus</name>
    <dbReference type="NCBI Taxonomy" id="2527994"/>
    <lineage>
        <taxon>Bacteria</taxon>
        <taxon>Pseudomonadati</taxon>
        <taxon>Planctomycetota</taxon>
        <taxon>Planctomycetia</taxon>
        <taxon>Planctomycetales</taxon>
        <taxon>Planctomycetaceae</taxon>
        <taxon>Thalassoglobus</taxon>
    </lineage>
</organism>
<keyword evidence="5 7" id="KW-0472">Membrane</keyword>
<dbReference type="Proteomes" id="UP000315724">
    <property type="component" value="Chromosome"/>
</dbReference>
<evidence type="ECO:0000256" key="6">
    <source>
        <dbReference type="SAM" id="Coils"/>
    </source>
</evidence>
<feature type="transmembrane region" description="Helical" evidence="7">
    <location>
        <begin position="20"/>
        <end position="39"/>
    </location>
</feature>
<evidence type="ECO:0000313" key="10">
    <source>
        <dbReference type="Proteomes" id="UP000315724"/>
    </source>
</evidence>
<dbReference type="KEGG" id="tpol:Mal48_04260"/>
<keyword evidence="2" id="KW-1003">Cell membrane</keyword>
<feature type="coiled-coil region" evidence="6">
    <location>
        <begin position="481"/>
        <end position="508"/>
    </location>
</feature>
<dbReference type="GO" id="GO:0044341">
    <property type="term" value="P:sodium-dependent phosphate transport"/>
    <property type="evidence" value="ECO:0007669"/>
    <property type="project" value="InterPro"/>
</dbReference>
<accession>A0A517QHU0</accession>
<dbReference type="InterPro" id="IPR004633">
    <property type="entry name" value="NaPi_cotrn-rel/YqeW-like"/>
</dbReference>
<keyword evidence="3 7" id="KW-0812">Transmembrane</keyword>
<protein>
    <submittedName>
        <fullName evidence="9">Na+/Pi-cotransporter</fullName>
    </submittedName>
</protein>